<dbReference type="OrthoDB" id="6159439at2759"/>
<evidence type="ECO:0000259" key="8">
    <source>
        <dbReference type="PROSITE" id="PS50071"/>
    </source>
</evidence>
<evidence type="ECO:0000256" key="3">
    <source>
        <dbReference type="ARBA" id="ARBA00023155"/>
    </source>
</evidence>
<dbReference type="GO" id="GO:0000981">
    <property type="term" value="F:DNA-binding transcription factor activity, RNA polymerase II-specific"/>
    <property type="evidence" value="ECO:0007669"/>
    <property type="project" value="InterPro"/>
</dbReference>
<accession>A0A8S4NSB6</accession>
<dbReference type="GO" id="GO:0000978">
    <property type="term" value="F:RNA polymerase II cis-regulatory region sequence-specific DNA binding"/>
    <property type="evidence" value="ECO:0007669"/>
    <property type="project" value="TreeGrafter"/>
</dbReference>
<dbReference type="PRINTS" id="PR00024">
    <property type="entry name" value="HOMEOBOX"/>
</dbReference>
<dbReference type="PROSITE" id="PS00027">
    <property type="entry name" value="HOMEOBOX_1"/>
    <property type="match status" value="1"/>
</dbReference>
<name>A0A8S4NSB6_OWEFU</name>
<dbReference type="CDD" id="cd00086">
    <property type="entry name" value="homeodomain"/>
    <property type="match status" value="1"/>
</dbReference>
<keyword evidence="10" id="KW-1185">Reference proteome</keyword>
<feature type="region of interest" description="Disordered" evidence="7">
    <location>
        <begin position="34"/>
        <end position="143"/>
    </location>
</feature>
<comment type="subcellular location">
    <subcellularLocation>
        <location evidence="1 5 6">Nucleus</location>
    </subcellularLocation>
</comment>
<dbReference type="PANTHER" id="PTHR24324">
    <property type="entry name" value="HOMEOBOX PROTEIN HHEX"/>
    <property type="match status" value="1"/>
</dbReference>
<dbReference type="InterPro" id="IPR051000">
    <property type="entry name" value="Homeobox_DNA-bind_prot"/>
</dbReference>
<dbReference type="Gene3D" id="1.10.10.60">
    <property type="entry name" value="Homeodomain-like"/>
    <property type="match status" value="1"/>
</dbReference>
<feature type="compositionally biased region" description="Polar residues" evidence="7">
    <location>
        <begin position="34"/>
        <end position="46"/>
    </location>
</feature>
<dbReference type="FunFam" id="1.10.10.60:FF:000721">
    <property type="entry name" value="Hematopoietically-expressed homeobox protein HHEX"/>
    <property type="match status" value="1"/>
</dbReference>
<dbReference type="InterPro" id="IPR020479">
    <property type="entry name" value="HD_metazoa"/>
</dbReference>
<feature type="compositionally biased region" description="Basic and acidic residues" evidence="7">
    <location>
        <begin position="66"/>
        <end position="88"/>
    </location>
</feature>
<feature type="region of interest" description="Disordered" evidence="7">
    <location>
        <begin position="324"/>
        <end position="378"/>
    </location>
</feature>
<feature type="domain" description="Homeobox" evidence="8">
    <location>
        <begin position="267"/>
        <end position="327"/>
    </location>
</feature>
<evidence type="ECO:0000256" key="4">
    <source>
        <dbReference type="ARBA" id="ARBA00023242"/>
    </source>
</evidence>
<keyword evidence="3 5" id="KW-0371">Homeobox</keyword>
<dbReference type="PROSITE" id="PS50071">
    <property type="entry name" value="HOMEOBOX_2"/>
    <property type="match status" value="1"/>
</dbReference>
<dbReference type="Proteomes" id="UP000749559">
    <property type="component" value="Unassembled WGS sequence"/>
</dbReference>
<keyword evidence="4 5" id="KW-0539">Nucleus</keyword>
<feature type="compositionally biased region" description="Basic and acidic residues" evidence="7">
    <location>
        <begin position="102"/>
        <end position="129"/>
    </location>
</feature>
<dbReference type="GO" id="GO:0005634">
    <property type="term" value="C:nucleus"/>
    <property type="evidence" value="ECO:0007669"/>
    <property type="project" value="UniProtKB-SubCell"/>
</dbReference>
<evidence type="ECO:0000256" key="1">
    <source>
        <dbReference type="ARBA" id="ARBA00004123"/>
    </source>
</evidence>
<dbReference type="InterPro" id="IPR017970">
    <property type="entry name" value="Homeobox_CS"/>
</dbReference>
<dbReference type="InterPro" id="IPR001356">
    <property type="entry name" value="HD"/>
</dbReference>
<dbReference type="GO" id="GO:0030154">
    <property type="term" value="P:cell differentiation"/>
    <property type="evidence" value="ECO:0007669"/>
    <property type="project" value="TreeGrafter"/>
</dbReference>
<dbReference type="SMART" id="SM00389">
    <property type="entry name" value="HOX"/>
    <property type="match status" value="1"/>
</dbReference>
<feature type="compositionally biased region" description="Acidic residues" evidence="7">
    <location>
        <begin position="358"/>
        <end position="372"/>
    </location>
</feature>
<organism evidence="9 10">
    <name type="scientific">Owenia fusiformis</name>
    <name type="common">Polychaete worm</name>
    <dbReference type="NCBI Taxonomy" id="6347"/>
    <lineage>
        <taxon>Eukaryota</taxon>
        <taxon>Metazoa</taxon>
        <taxon>Spiralia</taxon>
        <taxon>Lophotrochozoa</taxon>
        <taxon>Annelida</taxon>
        <taxon>Polychaeta</taxon>
        <taxon>Sedentaria</taxon>
        <taxon>Canalipalpata</taxon>
        <taxon>Sabellida</taxon>
        <taxon>Oweniida</taxon>
        <taxon>Oweniidae</taxon>
        <taxon>Owenia</taxon>
    </lineage>
</organism>
<proteinExistence type="predicted"/>
<sequence length="378" mass="42750">MLKHYDHIGTGQMPGVGIPPFYAPSVGVIASQPTSIASQSNPNRQPAINIGYRPPPKKSFMIDDILGGKDKHDSKERSNERPDRERRFTPPPQQRRPSLSPHTREHNRPSREQYERPRSPFTRPAERSPTHPISNLELREGSAVTPRVSISMAGPVGPISSTYPSYSHSAVVDATTLVTPSSLLKPTPIPAMYDPGAIPSGSYLHPGQLPGGYQHVPGLPTQTMFAYPRAEYVHGYVDPRYNPYKIGMQKQPYQYHWSPFPFQRPCHKRKGGQVRFSNDQTVELEKKFDSQKYLSPPERKRIAKLLQLTERQVKTWFQNRRAKWRRLKQESPDSQDNTTNADNPSTTLSSTSEHVIDNSEDEGSISDDENDHDEIIDV</sequence>
<dbReference type="AlphaFoldDB" id="A0A8S4NSB6"/>
<evidence type="ECO:0000256" key="6">
    <source>
        <dbReference type="RuleBase" id="RU000682"/>
    </source>
</evidence>
<gene>
    <name evidence="9" type="ORF">OFUS_LOCUS9557</name>
</gene>
<evidence type="ECO:0000256" key="5">
    <source>
        <dbReference type="PROSITE-ProRule" id="PRU00108"/>
    </source>
</evidence>
<comment type="caution">
    <text evidence="9">The sequence shown here is derived from an EMBL/GenBank/DDBJ whole genome shotgun (WGS) entry which is preliminary data.</text>
</comment>
<feature type="compositionally biased region" description="Polar residues" evidence="7">
    <location>
        <begin position="332"/>
        <end position="353"/>
    </location>
</feature>
<evidence type="ECO:0000256" key="7">
    <source>
        <dbReference type="SAM" id="MobiDB-lite"/>
    </source>
</evidence>
<evidence type="ECO:0000313" key="9">
    <source>
        <dbReference type="EMBL" id="CAH1783196.1"/>
    </source>
</evidence>
<dbReference type="EMBL" id="CAIIXF020000005">
    <property type="protein sequence ID" value="CAH1783196.1"/>
    <property type="molecule type" value="Genomic_DNA"/>
</dbReference>
<dbReference type="InterPro" id="IPR009057">
    <property type="entry name" value="Homeodomain-like_sf"/>
</dbReference>
<keyword evidence="2 5" id="KW-0238">DNA-binding</keyword>
<feature type="DNA-binding region" description="Homeobox" evidence="5">
    <location>
        <begin position="269"/>
        <end position="328"/>
    </location>
</feature>
<dbReference type="PANTHER" id="PTHR24324:SF5">
    <property type="entry name" value="HEMATOPOIETICALLY-EXPRESSED HOMEOBOX PROTEIN HHEX"/>
    <property type="match status" value="1"/>
</dbReference>
<reference evidence="9" key="1">
    <citation type="submission" date="2022-03" db="EMBL/GenBank/DDBJ databases">
        <authorList>
            <person name="Martin C."/>
        </authorList>
    </citation>
    <scope>NUCLEOTIDE SEQUENCE</scope>
</reference>
<dbReference type="Pfam" id="PF00046">
    <property type="entry name" value="Homeodomain"/>
    <property type="match status" value="1"/>
</dbReference>
<evidence type="ECO:0000313" key="10">
    <source>
        <dbReference type="Proteomes" id="UP000749559"/>
    </source>
</evidence>
<protein>
    <recommendedName>
        <fullName evidence="8">Homeobox domain-containing protein</fullName>
    </recommendedName>
</protein>
<evidence type="ECO:0000256" key="2">
    <source>
        <dbReference type="ARBA" id="ARBA00023125"/>
    </source>
</evidence>
<dbReference type="SUPFAM" id="SSF46689">
    <property type="entry name" value="Homeodomain-like"/>
    <property type="match status" value="1"/>
</dbReference>